<dbReference type="InterPro" id="IPR038508">
    <property type="entry name" value="ArfGAP_dom_sf"/>
</dbReference>
<dbReference type="InterPro" id="IPR037278">
    <property type="entry name" value="ARFGAP/RecO"/>
</dbReference>
<dbReference type="HOGENOM" id="CLU_002900_0_0_1"/>
<dbReference type="GO" id="GO:0008360">
    <property type="term" value="P:regulation of cell shape"/>
    <property type="evidence" value="ECO:0007669"/>
    <property type="project" value="TreeGrafter"/>
</dbReference>
<dbReference type="CDD" id="cd08837">
    <property type="entry name" value="ArfGap_ARAP"/>
    <property type="match status" value="1"/>
</dbReference>
<evidence type="ECO:0000313" key="4">
    <source>
        <dbReference type="EMBL" id="CAF92925.1"/>
    </source>
</evidence>
<protein>
    <submittedName>
        <fullName evidence="4">Chromosome undetermined SCAF10275, whole genome shotgun sequence</fullName>
    </submittedName>
</protein>
<reference evidence="4" key="2">
    <citation type="submission" date="2004-02" db="EMBL/GenBank/DDBJ databases">
        <authorList>
            <consortium name="Genoscope"/>
            <consortium name="Whitehead Institute Centre for Genome Research"/>
        </authorList>
    </citation>
    <scope>NUCLEOTIDE SEQUENCE</scope>
</reference>
<dbReference type="PROSITE" id="PS50003">
    <property type="entry name" value="PH_DOMAIN"/>
    <property type="match status" value="1"/>
</dbReference>
<evidence type="ECO:0000259" key="2">
    <source>
        <dbReference type="PROSITE" id="PS50003"/>
    </source>
</evidence>
<dbReference type="AlphaFoldDB" id="Q4T2F7"/>
<dbReference type="SUPFAM" id="SSF57863">
    <property type="entry name" value="ArfGap/RecO-like zinc finger"/>
    <property type="match status" value="1"/>
</dbReference>
<dbReference type="Pfam" id="PF01412">
    <property type="entry name" value="ArfGap"/>
    <property type="match status" value="1"/>
</dbReference>
<dbReference type="InterPro" id="IPR011993">
    <property type="entry name" value="PH-like_dom_sf"/>
</dbReference>
<keyword evidence="1" id="KW-0863">Zinc-finger</keyword>
<dbReference type="PANTHER" id="PTHR45899">
    <property type="entry name" value="RHO GTPASE ACTIVATING PROTEIN AT 15B, ISOFORM C"/>
    <property type="match status" value="1"/>
</dbReference>
<dbReference type="InterPro" id="IPR001849">
    <property type="entry name" value="PH_domain"/>
</dbReference>
<feature type="non-terminal residue" evidence="4">
    <location>
        <position position="1"/>
    </location>
</feature>
<evidence type="ECO:0000259" key="3">
    <source>
        <dbReference type="PROSITE" id="PS50115"/>
    </source>
</evidence>
<sequence length="194" mass="22073">LQDYRIGVGITSIEMNVANVRKTDRRSFEVITPYRLFSFIAESEQLCKQWVDAMQNAIHVALSNCVVAEQIWAEPSNSFCADCGIPKPEWAAINLCVVICNQCAGEHRGLGPSISKVRSLKMDRKVWTEELVKVFLCIGNERANSFWAANVPPSEALSPSSCREERHHFISNKYHQGKYRKYHPLFGNQKELNN</sequence>
<keyword evidence="1" id="KW-0479">Metal-binding</keyword>
<organism evidence="4">
    <name type="scientific">Tetraodon nigroviridis</name>
    <name type="common">Spotted green pufferfish</name>
    <name type="synonym">Chelonodon nigroviridis</name>
    <dbReference type="NCBI Taxonomy" id="99883"/>
    <lineage>
        <taxon>Eukaryota</taxon>
        <taxon>Metazoa</taxon>
        <taxon>Chordata</taxon>
        <taxon>Craniata</taxon>
        <taxon>Vertebrata</taxon>
        <taxon>Euteleostomi</taxon>
        <taxon>Actinopterygii</taxon>
        <taxon>Neopterygii</taxon>
        <taxon>Teleostei</taxon>
        <taxon>Neoteleostei</taxon>
        <taxon>Acanthomorphata</taxon>
        <taxon>Eupercaria</taxon>
        <taxon>Tetraodontiformes</taxon>
        <taxon>Tetradontoidea</taxon>
        <taxon>Tetraodontidae</taxon>
        <taxon>Tetraodon</taxon>
    </lineage>
</organism>
<feature type="domain" description="Arf-GAP" evidence="3">
    <location>
        <begin position="65"/>
        <end position="179"/>
    </location>
</feature>
<dbReference type="GO" id="GO:0008270">
    <property type="term" value="F:zinc ion binding"/>
    <property type="evidence" value="ECO:0007669"/>
    <property type="project" value="UniProtKB-KW"/>
</dbReference>
<dbReference type="KEGG" id="tng:GSTEN00008357G001"/>
<name>Q4T2F7_TETNG</name>
<dbReference type="EMBL" id="CAAE01010275">
    <property type="protein sequence ID" value="CAF92925.1"/>
    <property type="molecule type" value="Genomic_DNA"/>
</dbReference>
<feature type="domain" description="PH" evidence="2">
    <location>
        <begin position="1"/>
        <end position="59"/>
    </location>
</feature>
<dbReference type="Gene3D" id="1.10.220.150">
    <property type="entry name" value="Arf GTPase activating protein"/>
    <property type="match status" value="1"/>
</dbReference>
<dbReference type="PROSITE" id="PS50115">
    <property type="entry name" value="ARFGAP"/>
    <property type="match status" value="1"/>
</dbReference>
<evidence type="ECO:0000256" key="1">
    <source>
        <dbReference type="PROSITE-ProRule" id="PRU00288"/>
    </source>
</evidence>
<gene>
    <name evidence="4" type="ORF">GSTENG00008357001</name>
</gene>
<keyword evidence="1" id="KW-0862">Zinc</keyword>
<proteinExistence type="predicted"/>
<dbReference type="GO" id="GO:0005547">
    <property type="term" value="F:phosphatidylinositol-3,4,5-trisphosphate binding"/>
    <property type="evidence" value="ECO:0007669"/>
    <property type="project" value="TreeGrafter"/>
</dbReference>
<dbReference type="PRINTS" id="PR00405">
    <property type="entry name" value="REVINTRACTNG"/>
</dbReference>
<reference evidence="4" key="1">
    <citation type="journal article" date="2004" name="Nature">
        <title>Genome duplication in the teleost fish Tetraodon nigroviridis reveals the early vertebrate proto-karyotype.</title>
        <authorList>
            <person name="Jaillon O."/>
            <person name="Aury J.-M."/>
            <person name="Brunet F."/>
            <person name="Petit J.-L."/>
            <person name="Stange-Thomann N."/>
            <person name="Mauceli E."/>
            <person name="Bouneau L."/>
            <person name="Fischer C."/>
            <person name="Ozouf-Costaz C."/>
            <person name="Bernot A."/>
            <person name="Nicaud S."/>
            <person name="Jaffe D."/>
            <person name="Fisher S."/>
            <person name="Lutfalla G."/>
            <person name="Dossat C."/>
            <person name="Segurens B."/>
            <person name="Dasilva C."/>
            <person name="Salanoubat M."/>
            <person name="Levy M."/>
            <person name="Boudet N."/>
            <person name="Castellano S."/>
            <person name="Anthouard V."/>
            <person name="Jubin C."/>
            <person name="Castelli V."/>
            <person name="Katinka M."/>
            <person name="Vacherie B."/>
            <person name="Biemont C."/>
            <person name="Skalli Z."/>
            <person name="Cattolico L."/>
            <person name="Poulain J."/>
            <person name="De Berardinis V."/>
            <person name="Cruaud C."/>
            <person name="Duprat S."/>
            <person name="Brottier P."/>
            <person name="Coutanceau J.-P."/>
            <person name="Gouzy J."/>
            <person name="Parra G."/>
            <person name="Lardier G."/>
            <person name="Chapple C."/>
            <person name="McKernan K.J."/>
            <person name="McEwan P."/>
            <person name="Bosak S."/>
            <person name="Kellis M."/>
            <person name="Volff J.-N."/>
            <person name="Guigo R."/>
            <person name="Zody M.C."/>
            <person name="Mesirov J."/>
            <person name="Lindblad-Toh K."/>
            <person name="Birren B."/>
            <person name="Nusbaum C."/>
            <person name="Kahn D."/>
            <person name="Robinson-Rechavi M."/>
            <person name="Laudet V."/>
            <person name="Schachter V."/>
            <person name="Quetier F."/>
            <person name="Saurin W."/>
            <person name="Scarpelli C."/>
            <person name="Wincker P."/>
            <person name="Lander E.S."/>
            <person name="Weissenbach J."/>
            <person name="Roest Crollius H."/>
        </authorList>
    </citation>
    <scope>NUCLEOTIDE SEQUENCE [LARGE SCALE GENOMIC DNA]</scope>
</reference>
<dbReference type="InterPro" id="IPR052227">
    <property type="entry name" value="Arf-Rho-GAP_ANK-PH_domain"/>
</dbReference>
<dbReference type="InterPro" id="IPR001164">
    <property type="entry name" value="ArfGAP_dom"/>
</dbReference>
<dbReference type="PANTHER" id="PTHR45899:SF3">
    <property type="entry name" value="ARF-GAP WITH RHO-GAP DOMAIN, ANK REPEAT AND PH DOMAIN-CONTAINING PROTEIN 1"/>
    <property type="match status" value="1"/>
</dbReference>
<dbReference type="OrthoDB" id="29546at2759"/>
<dbReference type="SMART" id="SM00105">
    <property type="entry name" value="ArfGap"/>
    <property type="match status" value="1"/>
</dbReference>
<accession>Q4T2F7</accession>
<dbReference type="Gene3D" id="2.30.29.30">
    <property type="entry name" value="Pleckstrin-homology domain (PH domain)/Phosphotyrosine-binding domain (PTB)"/>
    <property type="match status" value="1"/>
</dbReference>
<dbReference type="SUPFAM" id="SSF50729">
    <property type="entry name" value="PH domain-like"/>
    <property type="match status" value="1"/>
</dbReference>
<dbReference type="GO" id="GO:0005096">
    <property type="term" value="F:GTPase activator activity"/>
    <property type="evidence" value="ECO:0007669"/>
    <property type="project" value="InterPro"/>
</dbReference>
<feature type="non-terminal residue" evidence="4">
    <location>
        <position position="194"/>
    </location>
</feature>
<dbReference type="GO" id="GO:0005737">
    <property type="term" value="C:cytoplasm"/>
    <property type="evidence" value="ECO:0007669"/>
    <property type="project" value="TreeGrafter"/>
</dbReference>